<dbReference type="Pfam" id="PF00046">
    <property type="entry name" value="Homeodomain"/>
    <property type="match status" value="1"/>
</dbReference>
<dbReference type="AlphaFoldDB" id="A0A1S4FYW4"/>
<evidence type="ECO:0000256" key="2">
    <source>
        <dbReference type="ARBA" id="ARBA00022473"/>
    </source>
</evidence>
<keyword evidence="4 7" id="KW-0371">Homeobox</keyword>
<dbReference type="InterPro" id="IPR020479">
    <property type="entry name" value="HD_metazoa"/>
</dbReference>
<evidence type="ECO:0000313" key="11">
    <source>
        <dbReference type="Proteomes" id="UP000008820"/>
    </source>
</evidence>
<comment type="subcellular location">
    <subcellularLocation>
        <location evidence="1 7 8">Nucleus</location>
    </subcellularLocation>
</comment>
<dbReference type="OrthoDB" id="6159439at2759"/>
<keyword evidence="3 7" id="KW-0238">DNA-binding</keyword>
<dbReference type="EnsemblMetazoa" id="AAEL013405-RA">
    <property type="protein sequence ID" value="AAEL013405-PA"/>
    <property type="gene ID" value="AAEL013405"/>
</dbReference>
<dbReference type="SUPFAM" id="SSF46689">
    <property type="entry name" value="Homeodomain-like"/>
    <property type="match status" value="1"/>
</dbReference>
<dbReference type="SMART" id="SM00389">
    <property type="entry name" value="HOX"/>
    <property type="match status" value="1"/>
</dbReference>
<evidence type="ECO:0000313" key="10">
    <source>
        <dbReference type="EnsemblMetazoa" id="AAEL013405-PA"/>
    </source>
</evidence>
<dbReference type="InParanoid" id="A0A1S4FYW4"/>
<keyword evidence="2" id="KW-0217">Developmental protein</keyword>
<feature type="compositionally biased region" description="Basic and acidic residues" evidence="9">
    <location>
        <begin position="183"/>
        <end position="198"/>
    </location>
</feature>
<dbReference type="InterPro" id="IPR017970">
    <property type="entry name" value="Homeobox_CS"/>
</dbReference>
<dbReference type="GO" id="GO:0005634">
    <property type="term" value="C:nucleus"/>
    <property type="evidence" value="ECO:0007669"/>
    <property type="project" value="UniProtKB-SubCell"/>
</dbReference>
<dbReference type="Proteomes" id="UP000008820">
    <property type="component" value="Chromosome 1"/>
</dbReference>
<evidence type="ECO:0000256" key="5">
    <source>
        <dbReference type="ARBA" id="ARBA00023242"/>
    </source>
</evidence>
<sequence length="605" mass="66329">MINLGYFDVNKLRGFSAGKIVLTSEKYIKVDTMVMMQSPKSDSGQAESPSHSQPNSPLSPAEPNQINHDKLSSTVLKSAPISIPVGSQSEYPADRSPPLLPKADGLLIRFQDHPMSDGKHNIELRGKFPAFSKENITLRPVNGDHIIYAKSDRDLLEPSAKFSIERLKQLADHNINSRLSPSDLDKTPSGKYSIDHSVKYSIPNDTGLPQPHSQHFPPSHPVPLMPAIPSGLSTLQSLGQHTTLSAGAGQLPTSTHHPQLQSHTHPQLQHPFAVKYPPDSASSPDLEIERFKIARSLSNGKELSDFGFRIQLGGLSTNYAHSDTSEELIVDGNEDVSQDATSGCPVDLTRSMDSSSAKSITSSEKETTPKRLAFSVENILDPNKFNGKHNQNNNNSSINNNNTCSQNSNSNNHSVNSSNKFWSGFDRDDKLDDDQSDSRSAKDMNDLDQEEMGDDTMGSDIDDHASETDSKKDGASSRSGDGKSQGNSSKPRRARTAFTYEQLVSLENKFKTTRYLSVCERLNLALSLSLTETQVKIWFQNRRTKWKKQNPGMDVNSPTVPPPNGGSFGPGSYASSLLYPHAVPYPPYGPYFHPLGGHHLGHSHS</sequence>
<dbReference type="PRINTS" id="PR00024">
    <property type="entry name" value="HOMEOBOX"/>
</dbReference>
<feature type="region of interest" description="Disordered" evidence="9">
    <location>
        <begin position="38"/>
        <end position="68"/>
    </location>
</feature>
<evidence type="ECO:0000256" key="6">
    <source>
        <dbReference type="ARBA" id="ARBA00061009"/>
    </source>
</evidence>
<evidence type="ECO:0000256" key="9">
    <source>
        <dbReference type="SAM" id="MobiDB-lite"/>
    </source>
</evidence>
<dbReference type="CDD" id="cd00086">
    <property type="entry name" value="homeodomain"/>
    <property type="match status" value="1"/>
</dbReference>
<proteinExistence type="inferred from homology"/>
<dbReference type="GO" id="GO:0030154">
    <property type="term" value="P:cell differentiation"/>
    <property type="evidence" value="ECO:0007669"/>
    <property type="project" value="TreeGrafter"/>
</dbReference>
<feature type="compositionally biased region" description="Low complexity" evidence="9">
    <location>
        <begin position="351"/>
        <end position="362"/>
    </location>
</feature>
<keyword evidence="11" id="KW-1185">Reference proteome</keyword>
<dbReference type="VEuPathDB" id="VectorBase:AAEL013405"/>
<accession>A0A1S4FYW4</accession>
<keyword evidence="5 7" id="KW-0539">Nucleus</keyword>
<dbReference type="InterPro" id="IPR009057">
    <property type="entry name" value="Homeodomain-like_sf"/>
</dbReference>
<protein>
    <submittedName>
        <fullName evidence="10">Uncharacterized protein</fullName>
    </submittedName>
</protein>
<gene>
    <name evidence="10" type="primary">5577891</name>
</gene>
<dbReference type="GO" id="GO:0000978">
    <property type="term" value="F:RNA polymerase II cis-regulatory region sequence-specific DNA binding"/>
    <property type="evidence" value="ECO:0007669"/>
    <property type="project" value="TreeGrafter"/>
</dbReference>
<dbReference type="PANTHER" id="PTHR24340:SF37">
    <property type="entry name" value="HOMEOBOX PROTEIN SLOU"/>
    <property type="match status" value="1"/>
</dbReference>
<feature type="region of interest" description="Disordered" evidence="9">
    <location>
        <begin position="333"/>
        <end position="495"/>
    </location>
</feature>
<feature type="compositionally biased region" description="Basic and acidic residues" evidence="9">
    <location>
        <begin position="436"/>
        <end position="445"/>
    </location>
</feature>
<evidence type="ECO:0000256" key="3">
    <source>
        <dbReference type="ARBA" id="ARBA00023125"/>
    </source>
</evidence>
<evidence type="ECO:0000256" key="4">
    <source>
        <dbReference type="ARBA" id="ARBA00023155"/>
    </source>
</evidence>
<dbReference type="PROSITE" id="PS00027">
    <property type="entry name" value="HOMEOBOX_1"/>
    <property type="match status" value="1"/>
</dbReference>
<dbReference type="InterPro" id="IPR001356">
    <property type="entry name" value="HD"/>
</dbReference>
<feature type="compositionally biased region" description="Polar residues" evidence="9">
    <location>
        <begin position="476"/>
        <end position="489"/>
    </location>
</feature>
<feature type="region of interest" description="Disordered" evidence="9">
    <location>
        <begin position="177"/>
        <end position="226"/>
    </location>
</feature>
<evidence type="ECO:0000256" key="7">
    <source>
        <dbReference type="PROSITE-ProRule" id="PRU00108"/>
    </source>
</evidence>
<dbReference type="FunFam" id="1.10.10.60:FF:000315">
    <property type="entry name" value="NK1 homeobox 2"/>
    <property type="match status" value="1"/>
</dbReference>
<reference evidence="10 11" key="1">
    <citation type="submission" date="2017-06" db="EMBL/GenBank/DDBJ databases">
        <title>Aedes aegypti genome working group (AGWG) sequencing and assembly.</title>
        <authorList>
            <consortium name="Aedes aegypti Genome Working Group (AGWG)"/>
            <person name="Matthews B.J."/>
        </authorList>
    </citation>
    <scope>NUCLEOTIDE SEQUENCE [LARGE SCALE GENOMIC DNA]</scope>
    <source>
        <strain evidence="10 11">LVP_AGWG</strain>
    </source>
</reference>
<reference evidence="10" key="2">
    <citation type="submission" date="2020-05" db="UniProtKB">
        <authorList>
            <consortium name="EnsemblMetazoa"/>
        </authorList>
    </citation>
    <scope>IDENTIFICATION</scope>
    <source>
        <strain evidence="10">LVP_AGWG</strain>
    </source>
</reference>
<dbReference type="Gene3D" id="1.10.10.60">
    <property type="entry name" value="Homeodomain-like"/>
    <property type="match status" value="1"/>
</dbReference>
<evidence type="ECO:0000256" key="8">
    <source>
        <dbReference type="RuleBase" id="RU000682"/>
    </source>
</evidence>
<dbReference type="InterPro" id="IPR050394">
    <property type="entry name" value="Homeobox_NK-like"/>
</dbReference>
<comment type="similarity">
    <text evidence="6">Belongs to the NK-1 homeobox family.</text>
</comment>
<dbReference type="PROSITE" id="PS50071">
    <property type="entry name" value="HOMEOBOX_2"/>
    <property type="match status" value="1"/>
</dbReference>
<evidence type="ECO:0000256" key="1">
    <source>
        <dbReference type="ARBA" id="ARBA00004123"/>
    </source>
</evidence>
<organism evidence="10 11">
    <name type="scientific">Aedes aegypti</name>
    <name type="common">Yellowfever mosquito</name>
    <name type="synonym">Culex aegypti</name>
    <dbReference type="NCBI Taxonomy" id="7159"/>
    <lineage>
        <taxon>Eukaryota</taxon>
        <taxon>Metazoa</taxon>
        <taxon>Ecdysozoa</taxon>
        <taxon>Arthropoda</taxon>
        <taxon>Hexapoda</taxon>
        <taxon>Insecta</taxon>
        <taxon>Pterygota</taxon>
        <taxon>Neoptera</taxon>
        <taxon>Endopterygota</taxon>
        <taxon>Diptera</taxon>
        <taxon>Nematocera</taxon>
        <taxon>Culicoidea</taxon>
        <taxon>Culicidae</taxon>
        <taxon>Culicinae</taxon>
        <taxon>Aedini</taxon>
        <taxon>Aedes</taxon>
        <taxon>Stegomyia</taxon>
    </lineage>
</organism>
<dbReference type="PANTHER" id="PTHR24340">
    <property type="entry name" value="HOMEOBOX PROTEIN NKX"/>
    <property type="match status" value="1"/>
</dbReference>
<name>A0A1S4FYW4_AEDAE</name>
<feature type="compositionally biased region" description="Low complexity" evidence="9">
    <location>
        <begin position="390"/>
        <end position="419"/>
    </location>
</feature>
<feature type="compositionally biased region" description="Basic and acidic residues" evidence="9">
    <location>
        <begin position="461"/>
        <end position="475"/>
    </location>
</feature>
<dbReference type="GO" id="GO:0000981">
    <property type="term" value="F:DNA-binding transcription factor activity, RNA polymerase II-specific"/>
    <property type="evidence" value="ECO:0007669"/>
    <property type="project" value="InterPro"/>
</dbReference>
<feature type="DNA-binding region" description="Homeobox" evidence="7">
    <location>
        <begin position="491"/>
        <end position="550"/>
    </location>
</feature>